<keyword evidence="2" id="KW-0732">Signal</keyword>
<sequence length="1192" mass="123906">MRALKLLPIALTLSLLSVALARAADPPPEPDKILLSIPDAGGLRMVVKTGNKLAVHVAGHDLPEVPLDSIPNVPAFSADSAGYVNGGSETLNREHTLRNLFGTGLGLKIQARTKLTANPSGIVLEKAGTSGSGGVALVLPVKDKDGNPIEVDVAPLTIQRNGAISFTVTSNLPASKLPIKLPGGILLSASSVKVSYSHTPGSDDDDAKMELGDVTVQAPIPGMLTGDNNPVPLTLSVASASVNTDGQVSFKGAQLKTAPAGQAPAQVASTRRLVPAAVARGRRDGIKFPYTISLMKPADFNIVLKSPSAVTLDMENNLPKGFTLTCDIELPQDFTRVPSTPPSADDSKRVTAEEVKFDLSTNGFQAELKKPVTALFKGFKVAITEATLDFSEAGSPAGVPGGPSWEGVFVKKATLTLPETIQQDPSAPVDPSAAPDPSAPKTPGSSVPVTVKVSNAWIDNNGFTGTAEVSGGKLSIEDFPVDLKKLSVKVQRNSLKECTIAASLALNGLGGPPDPSGKAAAAPKLDVDGSVSNTGLASLHVKTGKVYLDSFNAILEIEDGTVLHTPASGTKPAATTLGLSGNWSFTEKAPESVQGVAVQVKGLQIDSQGKFALDSLWIDLPASTKLDIGPVCLEADQIGFGGIGPGTQHAWVGLTGSVELSGDLPVQASADFDGLTIFDNGDINIGRIGIDCDVKNIVHVSGYIEQTDGYITRTVAGRSGGKALNVGDKIPLMLSGNKPLKVVDGQVSISLPILGGDPDSDSGPGGTVEFLVARNCWFVMGSFSSTSPLIPLGQSGLALYGFGGGVGYNITSEVPGAVGIPGRSYQVVPDLAAIDGKPSASGLPNIIALASVRLGTVATPAPVWGDITLVADIGKLTFTLQGDCYLADPMPAEVPASPDKMNRVLSAAISYDGLSNTFQIRGVADLCIPKKDDKDAMGKPYKDASGKVIDKTLMRLHAPFLFKIGKYDPNTDKGFEQDTNSRVFFAKLGGPINLGPETTQNGVTAHRSLSISDPVTLKIRGLEPIQGAISVDLNKGEFLAGLKIHQTFHADSGGAQTYDATIADVHVATIKYQYTLDGEFDALGWLKVGFAGLGSPKPGSPALDDNLNASGEFYLYALLKGKASGIRVDPAWGFAFNVPDIGISAVLEADLTGSATKDKLSIHGQAYADLGFTIKGHTLSLPFAKDIEWTYN</sequence>
<accession>A0A7W9SNI0</accession>
<feature type="chain" id="PRO_5030943707" evidence="2">
    <location>
        <begin position="24"/>
        <end position="1192"/>
    </location>
</feature>
<protein>
    <submittedName>
        <fullName evidence="3">Uncharacterized protein</fullName>
    </submittedName>
</protein>
<evidence type="ECO:0000256" key="2">
    <source>
        <dbReference type="SAM" id="SignalP"/>
    </source>
</evidence>
<dbReference type="EMBL" id="JACHGW010000001">
    <property type="protein sequence ID" value="MBB6049585.1"/>
    <property type="molecule type" value="Genomic_DNA"/>
</dbReference>
<evidence type="ECO:0000256" key="1">
    <source>
        <dbReference type="SAM" id="MobiDB-lite"/>
    </source>
</evidence>
<dbReference type="RefSeq" id="WP_184193183.1">
    <property type="nucleotide sequence ID" value="NZ_JACHGW010000001.1"/>
</dbReference>
<organism evidence="3 4">
    <name type="scientific">Armatimonas rosea</name>
    <dbReference type="NCBI Taxonomy" id="685828"/>
    <lineage>
        <taxon>Bacteria</taxon>
        <taxon>Bacillati</taxon>
        <taxon>Armatimonadota</taxon>
        <taxon>Armatimonadia</taxon>
        <taxon>Armatimonadales</taxon>
        <taxon>Armatimonadaceae</taxon>
        <taxon>Armatimonas</taxon>
    </lineage>
</organism>
<feature type="compositionally biased region" description="Low complexity" evidence="1">
    <location>
        <begin position="424"/>
        <end position="436"/>
    </location>
</feature>
<gene>
    <name evidence="3" type="ORF">HNQ39_001347</name>
</gene>
<comment type="caution">
    <text evidence="3">The sequence shown here is derived from an EMBL/GenBank/DDBJ whole genome shotgun (WGS) entry which is preliminary data.</text>
</comment>
<dbReference type="AlphaFoldDB" id="A0A7W9SNI0"/>
<keyword evidence="4" id="KW-1185">Reference proteome</keyword>
<evidence type="ECO:0000313" key="3">
    <source>
        <dbReference type="EMBL" id="MBB6049585.1"/>
    </source>
</evidence>
<feature type="region of interest" description="Disordered" evidence="1">
    <location>
        <begin position="422"/>
        <end position="446"/>
    </location>
</feature>
<feature type="signal peptide" evidence="2">
    <location>
        <begin position="1"/>
        <end position="23"/>
    </location>
</feature>
<reference evidence="3 4" key="1">
    <citation type="submission" date="2020-08" db="EMBL/GenBank/DDBJ databases">
        <title>Genomic Encyclopedia of Type Strains, Phase IV (KMG-IV): sequencing the most valuable type-strain genomes for metagenomic binning, comparative biology and taxonomic classification.</title>
        <authorList>
            <person name="Goeker M."/>
        </authorList>
    </citation>
    <scope>NUCLEOTIDE SEQUENCE [LARGE SCALE GENOMIC DNA]</scope>
    <source>
        <strain evidence="3 4">DSM 23562</strain>
    </source>
</reference>
<evidence type="ECO:0000313" key="4">
    <source>
        <dbReference type="Proteomes" id="UP000520814"/>
    </source>
</evidence>
<proteinExistence type="predicted"/>
<name>A0A7W9SNI0_ARMRO</name>
<dbReference type="Proteomes" id="UP000520814">
    <property type="component" value="Unassembled WGS sequence"/>
</dbReference>